<evidence type="ECO:0000313" key="8">
    <source>
        <dbReference type="Proteomes" id="UP000054359"/>
    </source>
</evidence>
<dbReference type="GO" id="GO:0016020">
    <property type="term" value="C:membrane"/>
    <property type="evidence" value="ECO:0007669"/>
    <property type="project" value="UniProtKB-SubCell"/>
</dbReference>
<accession>A0A087UUJ8</accession>
<protein>
    <submittedName>
        <fullName evidence="7">Transmembrane protein 50A</fullName>
    </submittedName>
</protein>
<dbReference type="OrthoDB" id="268928at2759"/>
<dbReference type="PANTHER" id="PTHR13180">
    <property type="entry name" value="SMALL MEMBRANE PROTEIN-RELATED"/>
    <property type="match status" value="1"/>
</dbReference>
<dbReference type="Proteomes" id="UP000054359">
    <property type="component" value="Unassembled WGS sequence"/>
</dbReference>
<feature type="transmembrane region" description="Helical" evidence="6">
    <location>
        <begin position="129"/>
        <end position="149"/>
    </location>
</feature>
<evidence type="ECO:0000313" key="7">
    <source>
        <dbReference type="EMBL" id="KFM81037.1"/>
    </source>
</evidence>
<evidence type="ECO:0000256" key="6">
    <source>
        <dbReference type="SAM" id="Phobius"/>
    </source>
</evidence>
<keyword evidence="8" id="KW-1185">Reference proteome</keyword>
<reference evidence="7 8" key="1">
    <citation type="submission" date="2013-11" db="EMBL/GenBank/DDBJ databases">
        <title>Genome sequencing of Stegodyphus mimosarum.</title>
        <authorList>
            <person name="Bechsgaard J."/>
        </authorList>
    </citation>
    <scope>NUCLEOTIDE SEQUENCE [LARGE SCALE GENOMIC DNA]</scope>
</reference>
<comment type="subcellular location">
    <subcellularLocation>
        <location evidence="1">Membrane</location>
        <topology evidence="1">Multi-pass membrane protein</topology>
    </subcellularLocation>
</comment>
<evidence type="ECO:0000256" key="3">
    <source>
        <dbReference type="ARBA" id="ARBA00022692"/>
    </source>
</evidence>
<feature type="transmembrane region" description="Helical" evidence="6">
    <location>
        <begin position="57"/>
        <end position="76"/>
    </location>
</feature>
<evidence type="ECO:0000256" key="5">
    <source>
        <dbReference type="ARBA" id="ARBA00023136"/>
    </source>
</evidence>
<feature type="transmembrane region" description="Helical" evidence="6">
    <location>
        <begin position="25"/>
        <end position="45"/>
    </location>
</feature>
<dbReference type="EMBL" id="KK121690">
    <property type="protein sequence ID" value="KFM81037.1"/>
    <property type="molecule type" value="Genomic_DNA"/>
</dbReference>
<organism evidence="7 8">
    <name type="scientific">Stegodyphus mimosarum</name>
    <name type="common">African social velvet spider</name>
    <dbReference type="NCBI Taxonomy" id="407821"/>
    <lineage>
        <taxon>Eukaryota</taxon>
        <taxon>Metazoa</taxon>
        <taxon>Ecdysozoa</taxon>
        <taxon>Arthropoda</taxon>
        <taxon>Chelicerata</taxon>
        <taxon>Arachnida</taxon>
        <taxon>Araneae</taxon>
        <taxon>Araneomorphae</taxon>
        <taxon>Entelegynae</taxon>
        <taxon>Eresoidea</taxon>
        <taxon>Eresidae</taxon>
        <taxon>Stegodyphus</taxon>
    </lineage>
</organism>
<feature type="transmembrane region" description="Helical" evidence="6">
    <location>
        <begin position="97"/>
        <end position="123"/>
    </location>
</feature>
<dbReference type="InterPro" id="IPR007919">
    <property type="entry name" value="UPF0220"/>
</dbReference>
<sequence length="159" mass="17755">MSGCFDNIHFNRPEWLDLGEKRNSIASIIAGCLFFTGWWIIFYVAARYPDMDDFNHAYHVCGVIGTLSFFMINAVSNGQVRGDAYTTGCLGQRGARVWLFLGFVLGFGSLIASCWILFGIYVIPMKVPQGPGVAVFLQNIFIFLGALVFKFGRSEDLWG</sequence>
<keyword evidence="3 6" id="KW-0812">Transmembrane</keyword>
<proteinExistence type="inferred from homology"/>
<feature type="non-terminal residue" evidence="7">
    <location>
        <position position="159"/>
    </location>
</feature>
<evidence type="ECO:0000256" key="4">
    <source>
        <dbReference type="ARBA" id="ARBA00022989"/>
    </source>
</evidence>
<gene>
    <name evidence="7" type="ORF">X975_26028</name>
</gene>
<dbReference type="OMA" id="GYVVPQK"/>
<dbReference type="AlphaFoldDB" id="A0A087UUJ8"/>
<dbReference type="STRING" id="407821.A0A087UUJ8"/>
<comment type="similarity">
    <text evidence="2">Belongs to the UPF0220 family.</text>
</comment>
<dbReference type="Pfam" id="PF05255">
    <property type="entry name" value="UPF0220"/>
    <property type="match status" value="1"/>
</dbReference>
<keyword evidence="5 6" id="KW-0472">Membrane</keyword>
<evidence type="ECO:0000256" key="1">
    <source>
        <dbReference type="ARBA" id="ARBA00004141"/>
    </source>
</evidence>
<name>A0A087UUJ8_STEMI</name>
<keyword evidence="4 6" id="KW-1133">Transmembrane helix</keyword>
<evidence type="ECO:0000256" key="2">
    <source>
        <dbReference type="ARBA" id="ARBA00005335"/>
    </source>
</evidence>